<evidence type="ECO:0000313" key="8">
    <source>
        <dbReference type="EMBL" id="HGE75342.1"/>
    </source>
</evidence>
<reference evidence="8" key="1">
    <citation type="journal article" date="2020" name="mSystems">
        <title>Genome- and Community-Level Interaction Insights into Carbon Utilization and Element Cycling Functions of Hydrothermarchaeota in Hydrothermal Sediment.</title>
        <authorList>
            <person name="Zhou Z."/>
            <person name="Liu Y."/>
            <person name="Xu W."/>
            <person name="Pan J."/>
            <person name="Luo Z.H."/>
            <person name="Li M."/>
        </authorList>
    </citation>
    <scope>NUCLEOTIDE SEQUENCE [LARGE SCALE GENOMIC DNA]</scope>
    <source>
        <strain evidence="8">SpSt-966</strain>
    </source>
</reference>
<dbReference type="AlphaFoldDB" id="A0A7V3RF01"/>
<comment type="similarity">
    <text evidence="2 5">Belongs to the RecX family.</text>
</comment>
<evidence type="ECO:0000256" key="5">
    <source>
        <dbReference type="HAMAP-Rule" id="MF_01114"/>
    </source>
</evidence>
<dbReference type="PANTHER" id="PTHR33602:SF1">
    <property type="entry name" value="REGULATORY PROTEIN RECX FAMILY PROTEIN"/>
    <property type="match status" value="1"/>
</dbReference>
<comment type="function">
    <text evidence="5">Modulates RecA activity.</text>
</comment>
<dbReference type="Pfam" id="PF21982">
    <property type="entry name" value="RecX_HTH1"/>
    <property type="match status" value="1"/>
</dbReference>
<comment type="caution">
    <text evidence="8">The sequence shown here is derived from an EMBL/GenBank/DDBJ whole genome shotgun (WGS) entry which is preliminary data.</text>
</comment>
<dbReference type="GO" id="GO:0005737">
    <property type="term" value="C:cytoplasm"/>
    <property type="evidence" value="ECO:0007669"/>
    <property type="project" value="UniProtKB-SubCell"/>
</dbReference>
<evidence type="ECO:0000259" key="6">
    <source>
        <dbReference type="Pfam" id="PF02631"/>
    </source>
</evidence>
<evidence type="ECO:0000256" key="3">
    <source>
        <dbReference type="ARBA" id="ARBA00018111"/>
    </source>
</evidence>
<evidence type="ECO:0000256" key="4">
    <source>
        <dbReference type="ARBA" id="ARBA00022490"/>
    </source>
</evidence>
<dbReference type="HAMAP" id="MF_01114">
    <property type="entry name" value="RecX"/>
    <property type="match status" value="1"/>
</dbReference>
<accession>A0A7V3RF01</accession>
<sequence>MKKEKTLDNAKKDALMLLKVRPRSEWELSNRLLQKGYDDKVIENLIYEMKQKGFINDEKFAKLFAVDELELKFKGPKYIEYELKELKVDEEIIAKIVDEMMEGVDLKELFKLFLKNHPNDSYDKLFQKLVKRGFDPYTVKKLVREISKEMEVE</sequence>
<dbReference type="GO" id="GO:0006282">
    <property type="term" value="P:regulation of DNA repair"/>
    <property type="evidence" value="ECO:0007669"/>
    <property type="project" value="UniProtKB-UniRule"/>
</dbReference>
<evidence type="ECO:0000256" key="2">
    <source>
        <dbReference type="ARBA" id="ARBA00009695"/>
    </source>
</evidence>
<comment type="subcellular location">
    <subcellularLocation>
        <location evidence="1 5">Cytoplasm</location>
    </subcellularLocation>
</comment>
<proteinExistence type="inferred from homology"/>
<organism evidence="8">
    <name type="scientific">Mesoaciditoga lauensis</name>
    <dbReference type="NCBI Taxonomy" id="1495039"/>
    <lineage>
        <taxon>Bacteria</taxon>
        <taxon>Thermotogati</taxon>
        <taxon>Thermotogota</taxon>
        <taxon>Thermotogae</taxon>
        <taxon>Mesoaciditogales</taxon>
        <taxon>Mesoaciditogaceae</taxon>
        <taxon>Mesoaciditoga</taxon>
    </lineage>
</organism>
<feature type="domain" description="RecX second three-helical" evidence="6">
    <location>
        <begin position="56"/>
        <end position="94"/>
    </location>
</feature>
<name>A0A7V3RF01_9BACT</name>
<dbReference type="EMBL" id="DTPE01000178">
    <property type="protein sequence ID" value="HGE75342.1"/>
    <property type="molecule type" value="Genomic_DNA"/>
</dbReference>
<dbReference type="Gene3D" id="1.10.10.10">
    <property type="entry name" value="Winged helix-like DNA-binding domain superfamily/Winged helix DNA-binding domain"/>
    <property type="match status" value="2"/>
</dbReference>
<dbReference type="InterPro" id="IPR053924">
    <property type="entry name" value="RecX_HTH_2nd"/>
</dbReference>
<dbReference type="PANTHER" id="PTHR33602">
    <property type="entry name" value="REGULATORY PROTEIN RECX FAMILY PROTEIN"/>
    <property type="match status" value="1"/>
</dbReference>
<keyword evidence="4 5" id="KW-0963">Cytoplasm</keyword>
<gene>
    <name evidence="5" type="primary">recX</name>
    <name evidence="8" type="ORF">ENX73_04375</name>
</gene>
<dbReference type="InterPro" id="IPR003783">
    <property type="entry name" value="Regulatory_RecX"/>
</dbReference>
<dbReference type="InterPro" id="IPR053926">
    <property type="entry name" value="RecX_HTH_1st"/>
</dbReference>
<dbReference type="InterPro" id="IPR036388">
    <property type="entry name" value="WH-like_DNA-bd_sf"/>
</dbReference>
<evidence type="ECO:0000256" key="1">
    <source>
        <dbReference type="ARBA" id="ARBA00004496"/>
    </source>
</evidence>
<evidence type="ECO:0000259" key="7">
    <source>
        <dbReference type="Pfam" id="PF21982"/>
    </source>
</evidence>
<feature type="domain" description="RecX first three-helical" evidence="7">
    <location>
        <begin position="10"/>
        <end position="46"/>
    </location>
</feature>
<dbReference type="Pfam" id="PF02631">
    <property type="entry name" value="RecX_HTH2"/>
    <property type="match status" value="1"/>
</dbReference>
<protein>
    <recommendedName>
        <fullName evidence="3 5">Regulatory protein RecX</fullName>
    </recommendedName>
</protein>